<evidence type="ECO:0000313" key="3">
    <source>
        <dbReference type="Proteomes" id="UP000306102"/>
    </source>
</evidence>
<gene>
    <name evidence="2" type="ORF">TEA_022057</name>
</gene>
<feature type="region of interest" description="Disordered" evidence="1">
    <location>
        <begin position="132"/>
        <end position="158"/>
    </location>
</feature>
<proteinExistence type="predicted"/>
<dbReference type="EMBL" id="SDRB02010737">
    <property type="protein sequence ID" value="THG04641.1"/>
    <property type="molecule type" value="Genomic_DNA"/>
</dbReference>
<protein>
    <submittedName>
        <fullName evidence="2">Uncharacterized protein</fullName>
    </submittedName>
</protein>
<feature type="compositionally biased region" description="Basic and acidic residues" evidence="1">
    <location>
        <begin position="1"/>
        <end position="10"/>
    </location>
</feature>
<reference evidence="2 3" key="1">
    <citation type="journal article" date="2018" name="Proc. Natl. Acad. Sci. U.S.A.">
        <title>Draft genome sequence of Camellia sinensis var. sinensis provides insights into the evolution of the tea genome and tea quality.</title>
        <authorList>
            <person name="Wei C."/>
            <person name="Yang H."/>
            <person name="Wang S."/>
            <person name="Zhao J."/>
            <person name="Liu C."/>
            <person name="Gao L."/>
            <person name="Xia E."/>
            <person name="Lu Y."/>
            <person name="Tai Y."/>
            <person name="She G."/>
            <person name="Sun J."/>
            <person name="Cao H."/>
            <person name="Tong W."/>
            <person name="Gao Q."/>
            <person name="Li Y."/>
            <person name="Deng W."/>
            <person name="Jiang X."/>
            <person name="Wang W."/>
            <person name="Chen Q."/>
            <person name="Zhang S."/>
            <person name="Li H."/>
            <person name="Wu J."/>
            <person name="Wang P."/>
            <person name="Li P."/>
            <person name="Shi C."/>
            <person name="Zheng F."/>
            <person name="Jian J."/>
            <person name="Huang B."/>
            <person name="Shan D."/>
            <person name="Shi M."/>
            <person name="Fang C."/>
            <person name="Yue Y."/>
            <person name="Li F."/>
            <person name="Li D."/>
            <person name="Wei S."/>
            <person name="Han B."/>
            <person name="Jiang C."/>
            <person name="Yin Y."/>
            <person name="Xia T."/>
            <person name="Zhang Z."/>
            <person name="Bennetzen J.L."/>
            <person name="Zhao S."/>
            <person name="Wan X."/>
        </authorList>
    </citation>
    <scope>NUCLEOTIDE SEQUENCE [LARGE SCALE GENOMIC DNA]</scope>
    <source>
        <strain evidence="3">cv. Shuchazao</strain>
        <tissue evidence="2">Leaf</tissue>
    </source>
</reference>
<comment type="caution">
    <text evidence="2">The sequence shown here is derived from an EMBL/GenBank/DDBJ whole genome shotgun (WGS) entry which is preliminary data.</text>
</comment>
<name>A0A4S4DNM7_CAMSN</name>
<feature type="compositionally biased region" description="Polar residues" evidence="1">
    <location>
        <begin position="14"/>
        <end position="28"/>
    </location>
</feature>
<evidence type="ECO:0000313" key="2">
    <source>
        <dbReference type="EMBL" id="THG04641.1"/>
    </source>
</evidence>
<feature type="compositionally biased region" description="Low complexity" evidence="1">
    <location>
        <begin position="33"/>
        <end position="44"/>
    </location>
</feature>
<feature type="region of interest" description="Disordered" evidence="1">
    <location>
        <begin position="1"/>
        <end position="115"/>
    </location>
</feature>
<evidence type="ECO:0000256" key="1">
    <source>
        <dbReference type="SAM" id="MobiDB-lite"/>
    </source>
</evidence>
<dbReference type="AlphaFoldDB" id="A0A4S4DNM7"/>
<keyword evidence="3" id="KW-1185">Reference proteome</keyword>
<accession>A0A4S4DNM7</accession>
<feature type="compositionally biased region" description="Basic and acidic residues" evidence="1">
    <location>
        <begin position="132"/>
        <end position="152"/>
    </location>
</feature>
<organism evidence="2 3">
    <name type="scientific">Camellia sinensis var. sinensis</name>
    <name type="common">China tea</name>
    <dbReference type="NCBI Taxonomy" id="542762"/>
    <lineage>
        <taxon>Eukaryota</taxon>
        <taxon>Viridiplantae</taxon>
        <taxon>Streptophyta</taxon>
        <taxon>Embryophyta</taxon>
        <taxon>Tracheophyta</taxon>
        <taxon>Spermatophyta</taxon>
        <taxon>Magnoliopsida</taxon>
        <taxon>eudicotyledons</taxon>
        <taxon>Gunneridae</taxon>
        <taxon>Pentapetalae</taxon>
        <taxon>asterids</taxon>
        <taxon>Ericales</taxon>
        <taxon>Theaceae</taxon>
        <taxon>Camellia</taxon>
    </lineage>
</organism>
<dbReference type="Proteomes" id="UP000306102">
    <property type="component" value="Unassembled WGS sequence"/>
</dbReference>
<sequence>MGCGKSKHDVAAGNTISKSKSNKNTNVETIPENVTNDTNTTVQQQKEESEDAKENNVSPVKQEERGEGEKGESKNGDSKKDVATVVDLKEGDNDKKDSKEKIEERGVEEVKQDSKTVDTVEAIVSNKVDVSEESEKSKNVVEEKGSVEEVKTVTENGL</sequence>
<feature type="compositionally biased region" description="Basic and acidic residues" evidence="1">
    <location>
        <begin position="61"/>
        <end position="115"/>
    </location>
</feature>